<sequence length="114" mass="12833">MVREGSYIETDAHRSTCLRCVEEEKECVTSGQKRRKYVLDSHTSKFKTCNAAGGDPFSRYFCTLGVMADVIREENQTTPSIGRAQVTADRRHWHISSNPLRETINASTGALPRI</sequence>
<dbReference type="AlphaFoldDB" id="A0A2P6MPS4"/>
<evidence type="ECO:0000313" key="2">
    <source>
        <dbReference type="Proteomes" id="UP000241769"/>
    </source>
</evidence>
<keyword evidence="2" id="KW-1185">Reference proteome</keyword>
<dbReference type="InParanoid" id="A0A2P6MPS4"/>
<name>A0A2P6MPS4_9EUKA</name>
<proteinExistence type="predicted"/>
<evidence type="ECO:0000313" key="1">
    <source>
        <dbReference type="EMBL" id="PRP73709.1"/>
    </source>
</evidence>
<protein>
    <submittedName>
        <fullName evidence="1">Uncharacterized protein</fullName>
    </submittedName>
</protein>
<organism evidence="1 2">
    <name type="scientific">Planoprotostelium fungivorum</name>
    <dbReference type="NCBI Taxonomy" id="1890364"/>
    <lineage>
        <taxon>Eukaryota</taxon>
        <taxon>Amoebozoa</taxon>
        <taxon>Evosea</taxon>
        <taxon>Variosea</taxon>
        <taxon>Cavosteliida</taxon>
        <taxon>Cavosteliaceae</taxon>
        <taxon>Planoprotostelium</taxon>
    </lineage>
</organism>
<gene>
    <name evidence="1" type="ORF">PROFUN_16685</name>
</gene>
<accession>A0A2P6MPS4</accession>
<comment type="caution">
    <text evidence="1">The sequence shown here is derived from an EMBL/GenBank/DDBJ whole genome shotgun (WGS) entry which is preliminary data.</text>
</comment>
<dbReference type="EMBL" id="MDYQ01000566">
    <property type="protein sequence ID" value="PRP73709.1"/>
    <property type="molecule type" value="Genomic_DNA"/>
</dbReference>
<dbReference type="Proteomes" id="UP000241769">
    <property type="component" value="Unassembled WGS sequence"/>
</dbReference>
<reference evidence="1 2" key="1">
    <citation type="journal article" date="2018" name="Genome Biol. Evol.">
        <title>Multiple Roots of Fruiting Body Formation in Amoebozoa.</title>
        <authorList>
            <person name="Hillmann F."/>
            <person name="Forbes G."/>
            <person name="Novohradska S."/>
            <person name="Ferling I."/>
            <person name="Riege K."/>
            <person name="Groth M."/>
            <person name="Westermann M."/>
            <person name="Marz M."/>
            <person name="Spaller T."/>
            <person name="Winckler T."/>
            <person name="Schaap P."/>
            <person name="Glockner G."/>
        </authorList>
    </citation>
    <scope>NUCLEOTIDE SEQUENCE [LARGE SCALE GENOMIC DNA]</scope>
    <source>
        <strain evidence="1 2">Jena</strain>
    </source>
</reference>